<evidence type="ECO:0000313" key="3">
    <source>
        <dbReference type="Proteomes" id="UP000431401"/>
    </source>
</evidence>
<reference evidence="2 3" key="1">
    <citation type="submission" date="2019-10" db="EMBL/GenBank/DDBJ databases">
        <title>Nocardia macrotermitis sp. nov. and Nocardia aurantia sp. nov., isolated from the gut of fungus growing-termite Macrotermes natalensis.</title>
        <authorList>
            <person name="Benndorf R."/>
            <person name="Schwitalla J."/>
            <person name="Martin K."/>
            <person name="De Beer W."/>
            <person name="Kaster A.-K."/>
            <person name="Vollmers J."/>
            <person name="Poulsen M."/>
            <person name="Beemelmanns C."/>
        </authorList>
    </citation>
    <scope>NUCLEOTIDE SEQUENCE [LARGE SCALE GENOMIC DNA]</scope>
    <source>
        <strain evidence="2 3">RB56</strain>
    </source>
</reference>
<sequence>MQLLQGEEIEDLLRSCESGAYHLEVLDTYETPEEAEPFRKFLAGEPDDYEWGADWWALIHDVTATGRAVRRARIVTEPHVDYTRWGLVVADQNMAVGEEIRYLPRHLIDPAELTTDDFWLIDDRTLAFTIFEPSGRYVGWGISHDPVIVDHARVVWNRVWDKAVPHAEYIRT</sequence>
<dbReference type="RefSeq" id="WP_153348524.1">
    <property type="nucleotide sequence ID" value="NZ_WEGI01000018.1"/>
</dbReference>
<dbReference type="Pfam" id="PF21806">
    <property type="entry name" value="DUF6879"/>
    <property type="match status" value="1"/>
</dbReference>
<dbReference type="EMBL" id="WEGI01000018">
    <property type="protein sequence ID" value="MQY31264.1"/>
    <property type="molecule type" value="Genomic_DNA"/>
</dbReference>
<name>A0A7K0E283_9NOCA</name>
<evidence type="ECO:0000313" key="2">
    <source>
        <dbReference type="EMBL" id="MQY31264.1"/>
    </source>
</evidence>
<dbReference type="InterPro" id="IPR049244">
    <property type="entry name" value="DUF6879"/>
</dbReference>
<comment type="caution">
    <text evidence="2">The sequence shown here is derived from an EMBL/GenBank/DDBJ whole genome shotgun (WGS) entry which is preliminary data.</text>
</comment>
<dbReference type="Proteomes" id="UP000431401">
    <property type="component" value="Unassembled WGS sequence"/>
</dbReference>
<proteinExistence type="predicted"/>
<feature type="domain" description="DUF6879" evidence="1">
    <location>
        <begin position="7"/>
        <end position="170"/>
    </location>
</feature>
<organism evidence="2 3">
    <name type="scientific">Nocardia aurantia</name>
    <dbReference type="NCBI Taxonomy" id="2585199"/>
    <lineage>
        <taxon>Bacteria</taxon>
        <taxon>Bacillati</taxon>
        <taxon>Actinomycetota</taxon>
        <taxon>Actinomycetes</taxon>
        <taxon>Mycobacteriales</taxon>
        <taxon>Nocardiaceae</taxon>
        <taxon>Nocardia</taxon>
    </lineage>
</organism>
<protein>
    <recommendedName>
        <fullName evidence="1">DUF6879 domain-containing protein</fullName>
    </recommendedName>
</protein>
<keyword evidence="3" id="KW-1185">Reference proteome</keyword>
<dbReference type="AlphaFoldDB" id="A0A7K0E283"/>
<accession>A0A7K0E283</accession>
<dbReference type="OrthoDB" id="3821358at2"/>
<evidence type="ECO:0000259" key="1">
    <source>
        <dbReference type="Pfam" id="PF21806"/>
    </source>
</evidence>
<gene>
    <name evidence="2" type="ORF">NRB56_68730</name>
</gene>